<reference evidence="2 3" key="1">
    <citation type="submission" date="2020-09" db="EMBL/GenBank/DDBJ databases">
        <title>De no assembly of potato wild relative species, Solanum commersonii.</title>
        <authorList>
            <person name="Cho K."/>
        </authorList>
    </citation>
    <scope>NUCLEOTIDE SEQUENCE [LARGE SCALE GENOMIC DNA]</scope>
    <source>
        <strain evidence="2">LZ3.2</strain>
        <tissue evidence="2">Leaf</tissue>
    </source>
</reference>
<keyword evidence="3" id="KW-1185">Reference proteome</keyword>
<feature type="region of interest" description="Disordered" evidence="1">
    <location>
        <begin position="1"/>
        <end position="27"/>
    </location>
</feature>
<comment type="caution">
    <text evidence="2">The sequence shown here is derived from an EMBL/GenBank/DDBJ whole genome shotgun (WGS) entry which is preliminary data.</text>
</comment>
<gene>
    <name evidence="2" type="ORF">H5410_044772</name>
</gene>
<feature type="compositionally biased region" description="Basic and acidic residues" evidence="1">
    <location>
        <begin position="1"/>
        <end position="24"/>
    </location>
</feature>
<dbReference type="AlphaFoldDB" id="A0A9J5X927"/>
<name>A0A9J5X927_SOLCO</name>
<organism evidence="2 3">
    <name type="scientific">Solanum commersonii</name>
    <name type="common">Commerson's wild potato</name>
    <name type="synonym">Commerson's nightshade</name>
    <dbReference type="NCBI Taxonomy" id="4109"/>
    <lineage>
        <taxon>Eukaryota</taxon>
        <taxon>Viridiplantae</taxon>
        <taxon>Streptophyta</taxon>
        <taxon>Embryophyta</taxon>
        <taxon>Tracheophyta</taxon>
        <taxon>Spermatophyta</taxon>
        <taxon>Magnoliopsida</taxon>
        <taxon>eudicotyledons</taxon>
        <taxon>Gunneridae</taxon>
        <taxon>Pentapetalae</taxon>
        <taxon>asterids</taxon>
        <taxon>lamiids</taxon>
        <taxon>Solanales</taxon>
        <taxon>Solanaceae</taxon>
        <taxon>Solanoideae</taxon>
        <taxon>Solaneae</taxon>
        <taxon>Solanum</taxon>
    </lineage>
</organism>
<evidence type="ECO:0000313" key="2">
    <source>
        <dbReference type="EMBL" id="KAG5584338.1"/>
    </source>
</evidence>
<protein>
    <submittedName>
        <fullName evidence="2">Uncharacterized protein</fullName>
    </submittedName>
</protein>
<dbReference type="EMBL" id="JACXVP010000009">
    <property type="protein sequence ID" value="KAG5584338.1"/>
    <property type="molecule type" value="Genomic_DNA"/>
</dbReference>
<proteinExistence type="predicted"/>
<accession>A0A9J5X927</accession>
<evidence type="ECO:0000256" key="1">
    <source>
        <dbReference type="SAM" id="MobiDB-lite"/>
    </source>
</evidence>
<dbReference type="Proteomes" id="UP000824120">
    <property type="component" value="Chromosome 9"/>
</dbReference>
<sequence length="110" mass="13173">MHRTKERTNFEELTDSKSNHDKATRGRTSRLIDQYNKIECISERVHIQITINTYSDTCDPGFQLILMYKIPNKSPHKMEAGSTETNQLKLRKLDQQHIEHYRKHNYRRNT</sequence>
<evidence type="ECO:0000313" key="3">
    <source>
        <dbReference type="Proteomes" id="UP000824120"/>
    </source>
</evidence>